<evidence type="ECO:0000256" key="2">
    <source>
        <dbReference type="SAM" id="MobiDB-lite"/>
    </source>
</evidence>
<evidence type="ECO:0000256" key="1">
    <source>
        <dbReference type="ARBA" id="ARBA00008455"/>
    </source>
</evidence>
<dbReference type="SMART" id="SM00645">
    <property type="entry name" value="Pept_C1"/>
    <property type="match status" value="1"/>
</dbReference>
<feature type="domain" description="Peptidase C1A papain C-terminal" evidence="4">
    <location>
        <begin position="107"/>
        <end position="331"/>
    </location>
</feature>
<dbReference type="Proteomes" id="UP000290545">
    <property type="component" value="Unassembled WGS sequence"/>
</dbReference>
<dbReference type="SUPFAM" id="SSF54001">
    <property type="entry name" value="Cysteine proteinases"/>
    <property type="match status" value="1"/>
</dbReference>
<evidence type="ECO:0000313" key="6">
    <source>
        <dbReference type="Proteomes" id="UP000290545"/>
    </source>
</evidence>
<dbReference type="OrthoDB" id="3648721at2"/>
<accession>A0A4Q1D1B1</accession>
<dbReference type="Gene3D" id="3.90.70.10">
    <property type="entry name" value="Cysteine proteinases"/>
    <property type="match status" value="1"/>
</dbReference>
<feature type="transmembrane region" description="Helical" evidence="3">
    <location>
        <begin position="42"/>
        <end position="61"/>
    </location>
</feature>
<name>A0A4Q1D1B1_9BACT</name>
<dbReference type="Pfam" id="PF00112">
    <property type="entry name" value="Peptidase_C1"/>
    <property type="match status" value="1"/>
</dbReference>
<dbReference type="InterPro" id="IPR013128">
    <property type="entry name" value="Peptidase_C1A"/>
</dbReference>
<dbReference type="PANTHER" id="PTHR12411">
    <property type="entry name" value="CYSTEINE PROTEASE FAMILY C1-RELATED"/>
    <property type="match status" value="1"/>
</dbReference>
<gene>
    <name evidence="5" type="ORF">ESB13_21120</name>
</gene>
<keyword evidence="6" id="KW-1185">Reference proteome</keyword>
<dbReference type="EMBL" id="SDHZ01000004">
    <property type="protein sequence ID" value="RXK81492.1"/>
    <property type="molecule type" value="Genomic_DNA"/>
</dbReference>
<dbReference type="GO" id="GO:0008234">
    <property type="term" value="F:cysteine-type peptidase activity"/>
    <property type="evidence" value="ECO:0007669"/>
    <property type="project" value="InterPro"/>
</dbReference>
<keyword evidence="3" id="KW-0812">Transmembrane</keyword>
<comment type="similarity">
    <text evidence="1">Belongs to the peptidase C1 family.</text>
</comment>
<proteinExistence type="inferred from homology"/>
<keyword evidence="3" id="KW-0472">Membrane</keyword>
<protein>
    <submittedName>
        <fullName evidence="5">Peptidase C1A papain</fullName>
    </submittedName>
</protein>
<dbReference type="AlphaFoldDB" id="A0A4Q1D1B1"/>
<keyword evidence="3" id="KW-1133">Transmembrane helix</keyword>
<dbReference type="GO" id="GO:0006508">
    <property type="term" value="P:proteolysis"/>
    <property type="evidence" value="ECO:0007669"/>
    <property type="project" value="InterPro"/>
</dbReference>
<feature type="region of interest" description="Disordered" evidence="2">
    <location>
        <begin position="1"/>
        <end position="23"/>
    </location>
</feature>
<reference evidence="5 6" key="1">
    <citation type="submission" date="2019-01" db="EMBL/GenBank/DDBJ databases">
        <title>Filimonas sp. strain TTM-71.</title>
        <authorList>
            <person name="Chen W.-M."/>
        </authorList>
    </citation>
    <scope>NUCLEOTIDE SEQUENCE [LARGE SCALE GENOMIC DNA]</scope>
    <source>
        <strain evidence="5 6">TTM-71</strain>
    </source>
</reference>
<evidence type="ECO:0000259" key="4">
    <source>
        <dbReference type="SMART" id="SM00645"/>
    </source>
</evidence>
<organism evidence="5 6">
    <name type="scientific">Filimonas effusa</name>
    <dbReference type="NCBI Taxonomy" id="2508721"/>
    <lineage>
        <taxon>Bacteria</taxon>
        <taxon>Pseudomonadati</taxon>
        <taxon>Bacteroidota</taxon>
        <taxon>Chitinophagia</taxon>
        <taxon>Chitinophagales</taxon>
        <taxon>Chitinophagaceae</taxon>
        <taxon>Filimonas</taxon>
    </lineage>
</organism>
<evidence type="ECO:0000313" key="5">
    <source>
        <dbReference type="EMBL" id="RXK81492.1"/>
    </source>
</evidence>
<evidence type="ECO:0000256" key="3">
    <source>
        <dbReference type="SAM" id="Phobius"/>
    </source>
</evidence>
<dbReference type="InterPro" id="IPR000668">
    <property type="entry name" value="Peptidase_C1A_C"/>
</dbReference>
<sequence length="525" mass="57711">MVDDPDDQSDNSNDDRGGGSRFPGGGGGGGLFQLLPLLLGLVIRRPALLLVLLAAGGFFMLRNGCNYSQSPSTQEQLAQFGTGGVFDPKQFDKAQIYEGLDASKSDLPEMISLLKFAPERKDQGQQGSCVAWSSAYAARSILEAASTGTDPNRVAFSPSFMYNQIGLGGCQGSYIIRAMENMTQVGAVPYNEFPYDENDCSRQPSEQLKQEAHNYRMLGFTRLTEGDRLNVLDLHAIKEHLSKDVPVVIGMMVGGSFMQQMKGKEIWHPNDDDYMQMGFGGHAMCVIGYDDRKEGGAFQIMNSWGPEWGQNGIAWIKYNDFKRFVREAYGLNRMPKRGAAAEEKPLECFIGLVEAKTKQYIPLRVGAGNNFNTVSPLARGTTFKMEVKNNTECYIYVLGKETDGSSYVLFPYPSPQDKGKTKFSPYCGITGYRLFPRGMSMMADEVGNRDEIAVVVSKEPLNVFQLNDQVNNRRSLGFGKAVEQAAGDEVIENTRFANTPEGTIQLTAAAGKKNAVVCIVAIDKQ</sequence>
<dbReference type="CDD" id="cd02619">
    <property type="entry name" value="Peptidase_C1"/>
    <property type="match status" value="1"/>
</dbReference>
<comment type="caution">
    <text evidence="5">The sequence shown here is derived from an EMBL/GenBank/DDBJ whole genome shotgun (WGS) entry which is preliminary data.</text>
</comment>
<dbReference type="InterPro" id="IPR038765">
    <property type="entry name" value="Papain-like_cys_pep_sf"/>
</dbReference>